<dbReference type="Pfam" id="PF12773">
    <property type="entry name" value="DZR"/>
    <property type="match status" value="1"/>
</dbReference>
<protein>
    <submittedName>
        <fullName evidence="3">SPFH domain-containing protein</fullName>
    </submittedName>
</protein>
<organism evidence="3 4">
    <name type="scientific">Candidatus Alloenteromonas pullicola</name>
    <dbReference type="NCBI Taxonomy" id="2840784"/>
    <lineage>
        <taxon>Bacteria</taxon>
        <taxon>Bacillati</taxon>
        <taxon>Bacillota</taxon>
        <taxon>Bacillota incertae sedis</taxon>
        <taxon>Candidatus Alloenteromonas</taxon>
    </lineage>
</organism>
<proteinExistence type="predicted"/>
<dbReference type="CDD" id="cd20335">
    <property type="entry name" value="BRcat_RBR"/>
    <property type="match status" value="1"/>
</dbReference>
<comment type="caution">
    <text evidence="3">The sequence shown here is derived from an EMBL/GenBank/DDBJ whole genome shotgun (WGS) entry which is preliminary data.</text>
</comment>
<dbReference type="CDD" id="cd03408">
    <property type="entry name" value="SPFH_like_u1"/>
    <property type="match status" value="1"/>
</dbReference>
<reference evidence="3" key="2">
    <citation type="journal article" date="2021" name="PeerJ">
        <title>Extensive microbial diversity within the chicken gut microbiome revealed by metagenomics and culture.</title>
        <authorList>
            <person name="Gilroy R."/>
            <person name="Ravi A."/>
            <person name="Getino M."/>
            <person name="Pursley I."/>
            <person name="Horton D.L."/>
            <person name="Alikhan N.F."/>
            <person name="Baker D."/>
            <person name="Gharbi K."/>
            <person name="Hall N."/>
            <person name="Watson M."/>
            <person name="Adriaenssens E.M."/>
            <person name="Foster-Nyarko E."/>
            <person name="Jarju S."/>
            <person name="Secka A."/>
            <person name="Antonio M."/>
            <person name="Oren A."/>
            <person name="Chaudhuri R.R."/>
            <person name="La Ragione R."/>
            <person name="Hildebrand F."/>
            <person name="Pallen M.J."/>
        </authorList>
    </citation>
    <scope>NUCLEOTIDE SEQUENCE</scope>
    <source>
        <strain evidence="3">ChiGjej1B1-22543</strain>
    </source>
</reference>
<dbReference type="Proteomes" id="UP000824070">
    <property type="component" value="Unassembled WGS sequence"/>
</dbReference>
<reference evidence="3" key="1">
    <citation type="submission" date="2020-10" db="EMBL/GenBank/DDBJ databases">
        <authorList>
            <person name="Gilroy R."/>
        </authorList>
    </citation>
    <scope>NUCLEOTIDE SEQUENCE</scope>
    <source>
        <strain evidence="3">ChiGjej1B1-22543</strain>
    </source>
</reference>
<dbReference type="PANTHER" id="PTHR37826">
    <property type="entry name" value="FLOTILLIN BAND_7_5 DOMAIN PROTEIN"/>
    <property type="match status" value="1"/>
</dbReference>
<dbReference type="InterPro" id="IPR025874">
    <property type="entry name" value="DZR"/>
</dbReference>
<gene>
    <name evidence="3" type="ORF">IAC52_00875</name>
</gene>
<evidence type="ECO:0000259" key="1">
    <source>
        <dbReference type="Pfam" id="PF12773"/>
    </source>
</evidence>
<evidence type="ECO:0000259" key="2">
    <source>
        <dbReference type="Pfam" id="PF13421"/>
    </source>
</evidence>
<name>A0A9D1S263_9FIRM</name>
<dbReference type="InterPro" id="IPR033880">
    <property type="entry name" value="SPFH_YdjI"/>
</dbReference>
<feature type="domain" description="DZANK-type" evidence="1">
    <location>
        <begin position="299"/>
        <end position="342"/>
    </location>
</feature>
<dbReference type="PANTHER" id="PTHR37826:SF2">
    <property type="entry name" value="ZINC-RIBBON DOMAIN-CONTAINING PROTEIN"/>
    <property type="match status" value="1"/>
</dbReference>
<evidence type="ECO:0000313" key="4">
    <source>
        <dbReference type="Proteomes" id="UP000824070"/>
    </source>
</evidence>
<accession>A0A9D1S263</accession>
<evidence type="ECO:0000313" key="3">
    <source>
        <dbReference type="EMBL" id="HIU44840.1"/>
    </source>
</evidence>
<feature type="domain" description="SPFH" evidence="2">
    <location>
        <begin position="25"/>
        <end position="222"/>
    </location>
</feature>
<dbReference type="EMBL" id="DVMV01000008">
    <property type="protein sequence ID" value="HIU44840.1"/>
    <property type="molecule type" value="Genomic_DNA"/>
</dbReference>
<sequence length="350" mass="38335">MAFYELIKYDGTGIDWLLAKHPVDEFNNKSRLIVSPGQIAIIVHSGKIEKICEEGSFRINSELLPILKSFTKAFYGGKNPYPIEIYFVNKRLKLDLLWGTSDPIKLIDPKYSIQINVRARGQMGIRLSNYQYFLQTLVGTLMKGSVVDFAAIQSFFRGKVNQIVKKELSAFILGNKVTYFEIDLHLDDISKRIGDQIKEELAGYGFDMLSLSIESINVPDAELNKLNEILHKKAEYDQLGDKVYRTARGYDVLEAGAENNAAAATIMGVGLGNNIAGSTGSIIPASEPENKAKPAGKHCPNCGAAVASGAKFCPECGAKLSATCPKCGHEISPNAKFCPNCGESLKKEGE</sequence>
<dbReference type="Pfam" id="PF13421">
    <property type="entry name" value="Band_7_1"/>
    <property type="match status" value="1"/>
</dbReference>
<dbReference type="AlphaFoldDB" id="A0A9D1S263"/>